<keyword evidence="8" id="KW-0902">Two-component regulatory system</keyword>
<feature type="region of interest" description="Disordered" evidence="9">
    <location>
        <begin position="1"/>
        <end position="32"/>
    </location>
</feature>
<keyword evidence="14" id="KW-1185">Reference proteome</keyword>
<feature type="compositionally biased region" description="Pro residues" evidence="9">
    <location>
        <begin position="1"/>
        <end position="29"/>
    </location>
</feature>
<evidence type="ECO:0000313" key="14">
    <source>
        <dbReference type="Proteomes" id="UP000611521"/>
    </source>
</evidence>
<evidence type="ECO:0000256" key="9">
    <source>
        <dbReference type="SAM" id="MobiDB-lite"/>
    </source>
</evidence>
<dbReference type="InterPro" id="IPR025828">
    <property type="entry name" value="Put_sensor_dom"/>
</dbReference>
<evidence type="ECO:0000256" key="5">
    <source>
        <dbReference type="ARBA" id="ARBA00022741"/>
    </source>
</evidence>
<evidence type="ECO:0000256" key="8">
    <source>
        <dbReference type="ARBA" id="ARBA00023012"/>
    </source>
</evidence>
<evidence type="ECO:0000256" key="7">
    <source>
        <dbReference type="ARBA" id="ARBA00022840"/>
    </source>
</evidence>
<evidence type="ECO:0000256" key="2">
    <source>
        <dbReference type="ARBA" id="ARBA00012438"/>
    </source>
</evidence>
<feature type="transmembrane region" description="Helical" evidence="10">
    <location>
        <begin position="68"/>
        <end position="91"/>
    </location>
</feature>
<dbReference type="InterPro" id="IPR036890">
    <property type="entry name" value="HATPase_C_sf"/>
</dbReference>
<keyword evidence="10" id="KW-1133">Transmembrane helix</keyword>
<feature type="transmembrane region" description="Helical" evidence="10">
    <location>
        <begin position="145"/>
        <end position="171"/>
    </location>
</feature>
<comment type="caution">
    <text evidence="13">The sequence shown here is derived from an EMBL/GenBank/DDBJ whole genome shotgun (WGS) entry which is preliminary data.</text>
</comment>
<evidence type="ECO:0000256" key="10">
    <source>
        <dbReference type="SAM" id="Phobius"/>
    </source>
</evidence>
<keyword evidence="10" id="KW-0812">Transmembrane</keyword>
<comment type="catalytic activity">
    <reaction evidence="1">
        <text>ATP + protein L-histidine = ADP + protein N-phospho-L-histidine.</text>
        <dbReference type="EC" id="2.7.13.3"/>
    </reaction>
</comment>
<dbReference type="RefSeq" id="WP_083428603.1">
    <property type="nucleotide sequence ID" value="NZ_JACSPX010000001.1"/>
</dbReference>
<feature type="transmembrane region" description="Helical" evidence="10">
    <location>
        <begin position="191"/>
        <end position="213"/>
    </location>
</feature>
<dbReference type="EC" id="2.7.13.3" evidence="2"/>
<keyword evidence="5" id="KW-0547">Nucleotide-binding</keyword>
<evidence type="ECO:0000313" key="13">
    <source>
        <dbReference type="EMBL" id="MBD8011776.1"/>
    </source>
</evidence>
<reference evidence="13 14" key="1">
    <citation type="submission" date="2020-08" db="EMBL/GenBank/DDBJ databases">
        <title>A Genomic Blueprint of the Chicken Gut Microbiome.</title>
        <authorList>
            <person name="Gilroy R."/>
            <person name="Ravi A."/>
            <person name="Getino M."/>
            <person name="Pursley I."/>
            <person name="Horton D.L."/>
            <person name="Alikhan N.-F."/>
            <person name="Baker D."/>
            <person name="Gharbi K."/>
            <person name="Hall N."/>
            <person name="Watson M."/>
            <person name="Adriaenssens E.M."/>
            <person name="Foster-Nyarko E."/>
            <person name="Jarju S."/>
            <person name="Secka A."/>
            <person name="Antonio M."/>
            <person name="Oren A."/>
            <person name="Chaudhuri R."/>
            <person name="La Ragione R.M."/>
            <person name="Hildebrand F."/>
            <person name="Pallen M.J."/>
        </authorList>
    </citation>
    <scope>NUCLEOTIDE SEQUENCE [LARGE SCALE GENOMIC DNA]</scope>
    <source>
        <strain evidence="13 14">Re1</strain>
    </source>
</reference>
<evidence type="ECO:0000259" key="11">
    <source>
        <dbReference type="Pfam" id="PF07730"/>
    </source>
</evidence>
<dbReference type="Pfam" id="PF13796">
    <property type="entry name" value="Sensor"/>
    <property type="match status" value="1"/>
</dbReference>
<dbReference type="InterPro" id="IPR050482">
    <property type="entry name" value="Sensor_HK_TwoCompSys"/>
</dbReference>
<gene>
    <name evidence="13" type="ORF">H9633_05640</name>
</gene>
<feature type="transmembrane region" description="Helical" evidence="10">
    <location>
        <begin position="41"/>
        <end position="62"/>
    </location>
</feature>
<evidence type="ECO:0000256" key="3">
    <source>
        <dbReference type="ARBA" id="ARBA00022553"/>
    </source>
</evidence>
<sequence length="447" mass="46864">MTTNPTPPVPPRPESAHIAPPPAPVPAAPPRADAPRPPLRVVLTVLELAALGAIGSAALAALSAVLGVGLALLFVFGVGLLFLVGVVYALYGVAWFEIRRVGSLYSADVPDLRWRERARPGFGGWLRTLARQSVDGRMWRTILHFLLACILGTIVLRVFWGMVWSVFFAFAPLSSEGSVAGPFGSYLAVEWAPLIGIVGVIVGGAGIIALALLHRVLSRALVIPSREAELTAQVRTTTAQRAGAVRAAELERTRIERDLHDGVQPRLVSVGMTLGLAKQKIEADPAAAKELIDEAHTSTKAAITELRQLARGIHTSVLDDRGLDAALSALAGRSHIPVHLDVRIDPSATGAGAACRDAEAAVYFAIAESLTNAAKHSRASECRVVVRSRDGGLWARVEDNGMGGAQVQPGGGLDGITNRVLAAGGTFRLDSPTGGPTSLEVSVPCAS</sequence>
<keyword evidence="6" id="KW-0418">Kinase</keyword>
<feature type="domain" description="Signal transduction histidine kinase subgroup 3 dimerisation and phosphoacceptor" evidence="11">
    <location>
        <begin position="251"/>
        <end position="317"/>
    </location>
</feature>
<protein>
    <recommendedName>
        <fullName evidence="2">histidine kinase</fullName>
        <ecNumber evidence="2">2.7.13.3</ecNumber>
    </recommendedName>
</protein>
<dbReference type="InterPro" id="IPR011712">
    <property type="entry name" value="Sig_transdc_His_kin_sub3_dim/P"/>
</dbReference>
<dbReference type="PANTHER" id="PTHR24421">
    <property type="entry name" value="NITRATE/NITRITE SENSOR PROTEIN NARX-RELATED"/>
    <property type="match status" value="1"/>
</dbReference>
<name>A0ABR8W454_9MICO</name>
<keyword evidence="3" id="KW-0597">Phosphoprotein</keyword>
<evidence type="ECO:0000256" key="1">
    <source>
        <dbReference type="ARBA" id="ARBA00000085"/>
    </source>
</evidence>
<dbReference type="Gene3D" id="1.20.5.1930">
    <property type="match status" value="1"/>
</dbReference>
<proteinExistence type="predicted"/>
<dbReference type="Pfam" id="PF07730">
    <property type="entry name" value="HisKA_3"/>
    <property type="match status" value="1"/>
</dbReference>
<feature type="domain" description="Putative sensor" evidence="12">
    <location>
        <begin position="53"/>
        <end position="221"/>
    </location>
</feature>
<keyword evidence="10" id="KW-0472">Membrane</keyword>
<evidence type="ECO:0000256" key="4">
    <source>
        <dbReference type="ARBA" id="ARBA00022679"/>
    </source>
</evidence>
<organism evidence="13 14">
    <name type="scientific">Microbacterium commune</name>
    <dbReference type="NCBI Taxonomy" id="2762219"/>
    <lineage>
        <taxon>Bacteria</taxon>
        <taxon>Bacillati</taxon>
        <taxon>Actinomycetota</taxon>
        <taxon>Actinomycetes</taxon>
        <taxon>Micrococcales</taxon>
        <taxon>Microbacteriaceae</taxon>
        <taxon>Microbacterium</taxon>
    </lineage>
</organism>
<evidence type="ECO:0000256" key="6">
    <source>
        <dbReference type="ARBA" id="ARBA00022777"/>
    </source>
</evidence>
<dbReference type="Proteomes" id="UP000611521">
    <property type="component" value="Unassembled WGS sequence"/>
</dbReference>
<dbReference type="CDD" id="cd16917">
    <property type="entry name" value="HATPase_UhpB-NarQ-NarX-like"/>
    <property type="match status" value="1"/>
</dbReference>
<keyword evidence="7" id="KW-0067">ATP-binding</keyword>
<dbReference type="SUPFAM" id="SSF55874">
    <property type="entry name" value="ATPase domain of HSP90 chaperone/DNA topoisomerase II/histidine kinase"/>
    <property type="match status" value="1"/>
</dbReference>
<keyword evidence="4" id="KW-0808">Transferase</keyword>
<accession>A0ABR8W454</accession>
<dbReference type="Gene3D" id="3.30.565.10">
    <property type="entry name" value="Histidine kinase-like ATPase, C-terminal domain"/>
    <property type="match status" value="1"/>
</dbReference>
<dbReference type="PANTHER" id="PTHR24421:SF10">
    <property type="entry name" value="NITRATE_NITRITE SENSOR PROTEIN NARQ"/>
    <property type="match status" value="1"/>
</dbReference>
<evidence type="ECO:0000259" key="12">
    <source>
        <dbReference type="Pfam" id="PF13796"/>
    </source>
</evidence>
<dbReference type="EMBL" id="JACSPX010000001">
    <property type="protein sequence ID" value="MBD8011776.1"/>
    <property type="molecule type" value="Genomic_DNA"/>
</dbReference>